<dbReference type="EMBL" id="CP016397">
    <property type="protein sequence ID" value="ASQ46783.1"/>
    <property type="molecule type" value="Genomic_DNA"/>
</dbReference>
<dbReference type="RefSeq" id="WP_094091607.1">
    <property type="nucleotide sequence ID" value="NZ_CP016397.1"/>
</dbReference>
<evidence type="ECO:0000313" key="2">
    <source>
        <dbReference type="EMBL" id="ASQ46783.1"/>
    </source>
</evidence>
<dbReference type="PANTHER" id="PTHR48413">
    <property type="match status" value="1"/>
</dbReference>
<keyword evidence="3" id="KW-1185">Reference proteome</keyword>
<dbReference type="OrthoDB" id="7809088at2"/>
<dbReference type="PANTHER" id="PTHR48413:SF1">
    <property type="entry name" value="PROTEIN HEAT-STRESS-ASSOCIATED 32"/>
    <property type="match status" value="1"/>
</dbReference>
<evidence type="ECO:0000313" key="3">
    <source>
        <dbReference type="Proteomes" id="UP000201728"/>
    </source>
</evidence>
<dbReference type="KEGG" id="lcd:clem_11185"/>
<dbReference type="Proteomes" id="UP000201728">
    <property type="component" value="Chromosome"/>
</dbReference>
<name>A0A222P4N8_9GAMM</name>
<dbReference type="Gene3D" id="3.20.20.70">
    <property type="entry name" value="Aldolase class I"/>
    <property type="match status" value="1"/>
</dbReference>
<proteinExistence type="inferred from homology"/>
<dbReference type="Pfam" id="PF02679">
    <property type="entry name" value="ComA"/>
    <property type="match status" value="1"/>
</dbReference>
<sequence length="294" mass="33763">MESKRYERAFAFVNLKQLPPKPRRTGLIEIRGPYYEAFTINQLKDLLNTWGYYIDGFKFAGGTQALLDKKTVKSFTNLAHEHQVYVNTGGFIERILIQDVSLIDAYLEETQQLGFDVVEISSGMFQHADDFTLADQIKLVNKIEKAGLKAKPEITIMSGVGGGVKEIGYQQKVKAIKTKAQLLEEAERFFDAGAFMLMVESEGITEGIKDVNDWRSDIIFSLIERFGHEKLMFEVSPEDDEARQTFKWYLKNVSLEINLMMNAKNIVEFNAWRLHLWGDRELWNNKKINLTGNS</sequence>
<protein>
    <submittedName>
        <fullName evidence="2">(2R)-phospho-3-sulfolactate synthase (ComA)</fullName>
    </submittedName>
</protein>
<organism evidence="2 3">
    <name type="scientific">Legionella clemsonensis</name>
    <dbReference type="NCBI Taxonomy" id="1867846"/>
    <lineage>
        <taxon>Bacteria</taxon>
        <taxon>Pseudomonadati</taxon>
        <taxon>Pseudomonadota</taxon>
        <taxon>Gammaproteobacteria</taxon>
        <taxon>Legionellales</taxon>
        <taxon>Legionellaceae</taxon>
        <taxon>Legionella</taxon>
    </lineage>
</organism>
<comment type="similarity">
    <text evidence="1">Belongs to the phosphosulfolactate synthase family.</text>
</comment>
<evidence type="ECO:0000256" key="1">
    <source>
        <dbReference type="ARBA" id="ARBA00010424"/>
    </source>
</evidence>
<dbReference type="AlphaFoldDB" id="A0A222P4N8"/>
<dbReference type="InterPro" id="IPR013785">
    <property type="entry name" value="Aldolase_TIM"/>
</dbReference>
<gene>
    <name evidence="2" type="ORF">clem_11185</name>
</gene>
<dbReference type="InterPro" id="IPR003830">
    <property type="entry name" value="ComA_synth"/>
</dbReference>
<accession>A0A222P4N8</accession>
<dbReference type="SUPFAM" id="SSF102110">
    <property type="entry name" value="(2r)-phospho-3-sulfolactate synthase ComA"/>
    <property type="match status" value="1"/>
</dbReference>
<dbReference type="InterPro" id="IPR036112">
    <property type="entry name" value="ComA_synth_sf"/>
</dbReference>
<reference evidence="3" key="1">
    <citation type="submission" date="2016-07" db="EMBL/GenBank/DDBJ databases">
        <authorList>
            <person name="Florea S."/>
            <person name="Webb J.S."/>
            <person name="Jaromczyk J."/>
            <person name="Schardl C.L."/>
        </authorList>
    </citation>
    <scope>NUCLEOTIDE SEQUENCE [LARGE SCALE GENOMIC DNA]</scope>
    <source>
        <strain evidence="3">CDC-D5610</strain>
    </source>
</reference>